<accession>A0AAN7MKW1</accession>
<protein>
    <recommendedName>
        <fullName evidence="1">Reverse transcriptase domain-containing protein</fullName>
    </recommendedName>
</protein>
<reference evidence="2 3" key="1">
    <citation type="journal article" date="2023" name="J. Hered.">
        <title>Chromosome-level genome of the wood stork (Mycteria americana) provides insight into avian chromosome evolution.</title>
        <authorList>
            <person name="Flamio R. Jr."/>
            <person name="Ramstad K.M."/>
        </authorList>
    </citation>
    <scope>NUCLEOTIDE SEQUENCE [LARGE SCALE GENOMIC DNA]</scope>
    <source>
        <strain evidence="2">JAX WOST 10</strain>
    </source>
</reference>
<dbReference type="EMBL" id="JAUNZN010000046">
    <property type="protein sequence ID" value="KAK4806081.1"/>
    <property type="molecule type" value="Genomic_DNA"/>
</dbReference>
<organism evidence="2 3">
    <name type="scientific">Mycteria americana</name>
    <name type="common">Wood stork</name>
    <dbReference type="NCBI Taxonomy" id="33587"/>
    <lineage>
        <taxon>Eukaryota</taxon>
        <taxon>Metazoa</taxon>
        <taxon>Chordata</taxon>
        <taxon>Craniata</taxon>
        <taxon>Vertebrata</taxon>
        <taxon>Euteleostomi</taxon>
        <taxon>Archelosauria</taxon>
        <taxon>Archosauria</taxon>
        <taxon>Dinosauria</taxon>
        <taxon>Saurischia</taxon>
        <taxon>Theropoda</taxon>
        <taxon>Coelurosauria</taxon>
        <taxon>Aves</taxon>
        <taxon>Neognathae</taxon>
        <taxon>Neoaves</taxon>
        <taxon>Aequornithes</taxon>
        <taxon>Ciconiiformes</taxon>
        <taxon>Ciconiidae</taxon>
        <taxon>Mycteria</taxon>
    </lineage>
</organism>
<feature type="domain" description="Reverse transcriptase" evidence="1">
    <location>
        <begin position="1"/>
        <end position="210"/>
    </location>
</feature>
<proteinExistence type="predicted"/>
<keyword evidence="3" id="KW-1185">Reference proteome</keyword>
<name>A0AAN7MKW1_MYCAM</name>
<evidence type="ECO:0000313" key="2">
    <source>
        <dbReference type="EMBL" id="KAK4806081.1"/>
    </source>
</evidence>
<dbReference type="PROSITE" id="PS50878">
    <property type="entry name" value="RT_POL"/>
    <property type="match status" value="1"/>
</dbReference>
<dbReference type="Proteomes" id="UP001333110">
    <property type="component" value="Unassembled WGS sequence"/>
</dbReference>
<dbReference type="PANTHER" id="PTHR33332">
    <property type="entry name" value="REVERSE TRANSCRIPTASE DOMAIN-CONTAINING PROTEIN"/>
    <property type="match status" value="1"/>
</dbReference>
<evidence type="ECO:0000259" key="1">
    <source>
        <dbReference type="PROSITE" id="PS50878"/>
    </source>
</evidence>
<gene>
    <name evidence="2" type="ORF">QYF61_010290</name>
</gene>
<comment type="caution">
    <text evidence="2">The sequence shown here is derived from an EMBL/GenBank/DDBJ whole genome shotgun (WGS) entry which is preliminary data.</text>
</comment>
<dbReference type="Pfam" id="PF00078">
    <property type="entry name" value="RVT_1"/>
    <property type="match status" value="1"/>
</dbReference>
<dbReference type="InterPro" id="IPR000477">
    <property type="entry name" value="RT_dom"/>
</dbReference>
<dbReference type="AlphaFoldDB" id="A0AAN7MKW1"/>
<sequence length="327" mass="35903">MGRDEPTPAGQSQADADSRVLQINCYTIYLISFYDKGTHLLDEGKAVHVVYLAFSKAFDHVSHSILLQKLAARGLDKHKLLSVNNLAGWPGPKSGVKSSWRPVTSGVPQGSVLGPVLFNNFINDLDEGIECTLSKFADNTKLCGSVDLPEGRKALQRDLDRVGRWAELNCMRFNTAQCCVLLSLWDMTAVVHMNTSINCHEHTEWEKVLLAFIWAAAVISLGQRNFLPGSCMIPEMLPCFMNFSIRACSCLQVSWTTTGNSNVTRFPCSPRDTWREPRGGRESAALGWSSAAELGWAPGMEGAPGKRAALQRDSSAQEQLLCKGQQG</sequence>
<evidence type="ECO:0000313" key="3">
    <source>
        <dbReference type="Proteomes" id="UP001333110"/>
    </source>
</evidence>